<dbReference type="RefSeq" id="WP_010964938.1">
    <property type="nucleotide sequence ID" value="NC_003030.1"/>
</dbReference>
<dbReference type="HOGENOM" id="CLU_009902_3_2_9"/>
<dbReference type="OrthoDB" id="9811314at2"/>
<dbReference type="AlphaFoldDB" id="Q97IL0"/>
<dbReference type="SMR" id="Q97IL0"/>
<dbReference type="PANTHER" id="PTHR11851">
    <property type="entry name" value="METALLOPROTEASE"/>
    <property type="match status" value="1"/>
</dbReference>
<name>Q97IL0_CLOAB</name>
<evidence type="ECO:0000256" key="1">
    <source>
        <dbReference type="ARBA" id="ARBA00007261"/>
    </source>
</evidence>
<dbReference type="SUPFAM" id="SSF63411">
    <property type="entry name" value="LuxS/MPP-like metallohydrolase"/>
    <property type="match status" value="2"/>
</dbReference>
<dbReference type="InterPro" id="IPR011765">
    <property type="entry name" value="Pept_M16_N"/>
</dbReference>
<dbReference type="GO" id="GO:0046872">
    <property type="term" value="F:metal ion binding"/>
    <property type="evidence" value="ECO:0007669"/>
    <property type="project" value="InterPro"/>
</dbReference>
<dbReference type="EMBL" id="AE001437">
    <property type="protein sequence ID" value="AAK79597.1"/>
    <property type="molecule type" value="Genomic_DNA"/>
</dbReference>
<evidence type="ECO:0000259" key="2">
    <source>
        <dbReference type="Pfam" id="PF00675"/>
    </source>
</evidence>
<evidence type="ECO:0000313" key="4">
    <source>
        <dbReference type="EMBL" id="AAK79597.1"/>
    </source>
</evidence>
<comment type="similarity">
    <text evidence="1">Belongs to the peptidase M16 family.</text>
</comment>
<accession>Q97IL0</accession>
<organism evidence="4 5">
    <name type="scientific">Clostridium acetobutylicum (strain ATCC 824 / DSM 792 / JCM 1419 / IAM 19013 / LMG 5710 / NBRC 13948 / NRRL B-527 / VKM B-1787 / 2291 / W)</name>
    <dbReference type="NCBI Taxonomy" id="272562"/>
    <lineage>
        <taxon>Bacteria</taxon>
        <taxon>Bacillati</taxon>
        <taxon>Bacillota</taxon>
        <taxon>Clostridia</taxon>
        <taxon>Eubacteriales</taxon>
        <taxon>Clostridiaceae</taxon>
        <taxon>Clostridium</taxon>
    </lineage>
</organism>
<reference evidence="4 5" key="1">
    <citation type="journal article" date="2001" name="J. Bacteriol.">
        <title>Genome sequence and comparative analysis of the solvent-producing bacterium Clostridium acetobutylicum.</title>
        <authorList>
            <person name="Nolling J."/>
            <person name="Breton G."/>
            <person name="Omelchenko M.V."/>
            <person name="Makarova K.S."/>
            <person name="Zeng Q."/>
            <person name="Gibson R."/>
            <person name="Lee H.M."/>
            <person name="Dubois J."/>
            <person name="Qiu D."/>
            <person name="Hitti J."/>
            <person name="Wolf Y.I."/>
            <person name="Tatusov R.L."/>
            <person name="Sabathe F."/>
            <person name="Doucette-Stamm L."/>
            <person name="Soucaille P."/>
            <person name="Daly M.J."/>
            <person name="Bennett G.N."/>
            <person name="Koonin E.V."/>
            <person name="Smith D.R."/>
        </authorList>
    </citation>
    <scope>NUCLEOTIDE SEQUENCE [LARGE SCALE GENOMIC DNA]</scope>
    <source>
        <strain evidence="5">ATCC 824 / DSM 792 / JCM 1419 / LMG 5710 / VKM B-1787</strain>
    </source>
</reference>
<dbReference type="KEGG" id="cac:CA_C1630"/>
<dbReference type="PANTHER" id="PTHR11851:SF49">
    <property type="entry name" value="MITOCHONDRIAL-PROCESSING PEPTIDASE SUBUNIT ALPHA"/>
    <property type="match status" value="1"/>
</dbReference>
<dbReference type="GeneID" id="44998127"/>
<dbReference type="STRING" id="272562.CA_C1630"/>
<dbReference type="Proteomes" id="UP000000814">
    <property type="component" value="Chromosome"/>
</dbReference>
<dbReference type="InterPro" id="IPR011249">
    <property type="entry name" value="Metalloenz_LuxS/M16"/>
</dbReference>
<evidence type="ECO:0000259" key="3">
    <source>
        <dbReference type="Pfam" id="PF05193"/>
    </source>
</evidence>
<keyword evidence="5" id="KW-1185">Reference proteome</keyword>
<protein>
    <submittedName>
        <fullName evidence="4">Zn-dependent peptidase from MPP family</fullName>
    </submittedName>
</protein>
<dbReference type="PATRIC" id="fig|272562.8.peg.1830"/>
<dbReference type="InterPro" id="IPR050361">
    <property type="entry name" value="MPP/UQCRC_Complex"/>
</dbReference>
<dbReference type="InterPro" id="IPR007863">
    <property type="entry name" value="Peptidase_M16_C"/>
</dbReference>
<evidence type="ECO:0000313" key="5">
    <source>
        <dbReference type="Proteomes" id="UP000000814"/>
    </source>
</evidence>
<dbReference type="PIR" id="B97101">
    <property type="entry name" value="B97101"/>
</dbReference>
<feature type="domain" description="Peptidase M16 C-terminal" evidence="3">
    <location>
        <begin position="164"/>
        <end position="324"/>
    </location>
</feature>
<gene>
    <name evidence="4" type="ordered locus">CA_C1630</name>
</gene>
<dbReference type="Gene3D" id="3.30.830.10">
    <property type="entry name" value="Metalloenzyme, LuxS/M16 peptidase-like"/>
    <property type="match status" value="2"/>
</dbReference>
<proteinExistence type="inferred from homology"/>
<dbReference type="Pfam" id="PF05193">
    <property type="entry name" value="Peptidase_M16_C"/>
    <property type="match status" value="1"/>
</dbReference>
<sequence>MKKICMKNGMKIIYEYRESDITSFCVAFNAGAEREGKKERGLAHVVEHCIFKGTKKRSEAQINSEFDEIFGFNNAMTNFPYVIYYGTTLSKDFEKGFELYSDIIVNPTFSEEGFEEEKSIICEELTEWKDDKQQFCEDELLKNSFSNIRLKECIIGNEKNIKDFSIDELRKFYKKYYTSDNCVIGIVTSLKEEEVTDIINNYMTLSKREKPSLFDYEYEKNTSGIFTSKMDVKGAVIQYLFPIYKLKDDEIKALRAFNVIFGEGTSSMLYDKIRTKYGLAYDIYSKINNDGGIKLFYIGLGTASENFDKSIEFVNDTICEAKNLKGQFSSDKLLKIEKTMSLKRSLKLERSIQLAKELATYELMYGKAENVYDEVKDINLLNEDYIIEVVRSVLVTPSIQVVKPNK</sequence>
<feature type="domain" description="Peptidase M16 N-terminal" evidence="2">
    <location>
        <begin position="13"/>
        <end position="155"/>
    </location>
</feature>
<dbReference type="eggNOG" id="COG0612">
    <property type="taxonomic scope" value="Bacteria"/>
</dbReference>
<dbReference type="Pfam" id="PF00675">
    <property type="entry name" value="Peptidase_M16"/>
    <property type="match status" value="1"/>
</dbReference>